<feature type="binding site" description="in inhibited form" evidence="16">
    <location>
        <position position="33"/>
    </location>
    <ligand>
        <name>Zn(2+)</name>
        <dbReference type="ChEBI" id="CHEBI:29105"/>
        <label>2</label>
        <note>catalytic</note>
    </ligand>
</feature>
<feature type="repeat" description="Hemopexin" evidence="20">
    <location>
        <begin position="391"/>
        <end position="438"/>
    </location>
</feature>
<dbReference type="Pfam" id="PF00413">
    <property type="entry name" value="Peptidase_M10"/>
    <property type="match status" value="2"/>
</dbReference>
<comment type="similarity">
    <text evidence="2">Belongs to the peptidase M10A family.</text>
</comment>
<organism evidence="22 23">
    <name type="scientific">Ciona savignyi</name>
    <name type="common">Pacific transparent sea squirt</name>
    <dbReference type="NCBI Taxonomy" id="51511"/>
    <lineage>
        <taxon>Eukaryota</taxon>
        <taxon>Metazoa</taxon>
        <taxon>Chordata</taxon>
        <taxon>Tunicata</taxon>
        <taxon>Ascidiacea</taxon>
        <taxon>Phlebobranchia</taxon>
        <taxon>Cionidae</taxon>
        <taxon>Ciona</taxon>
    </lineage>
</organism>
<protein>
    <recommendedName>
        <fullName evidence="21">Fibronectin type-II domain-containing protein</fullName>
    </recommendedName>
</protein>
<evidence type="ECO:0000256" key="3">
    <source>
        <dbReference type="ARBA" id="ARBA00022530"/>
    </source>
</evidence>
<evidence type="ECO:0000256" key="7">
    <source>
        <dbReference type="ARBA" id="ARBA00022737"/>
    </source>
</evidence>
<keyword evidence="10 16" id="KW-0106">Calcium</keyword>
<feature type="binding site" evidence="16">
    <location>
        <position position="118"/>
    </location>
    <ligand>
        <name>Ca(2+)</name>
        <dbReference type="ChEBI" id="CHEBI:29108"/>
        <label>3</label>
    </ligand>
</feature>
<dbReference type="PANTHER" id="PTHR10201">
    <property type="entry name" value="MATRIX METALLOPROTEINASE"/>
    <property type="match status" value="1"/>
</dbReference>
<dbReference type="SUPFAM" id="SSF57440">
    <property type="entry name" value="Kringle-like"/>
    <property type="match status" value="3"/>
</dbReference>
<keyword evidence="4" id="KW-0645">Protease</keyword>
<evidence type="ECO:0000256" key="14">
    <source>
        <dbReference type="ARBA" id="ARBA00023157"/>
    </source>
</evidence>
<feature type="binding site" evidence="16">
    <location>
        <position position="543"/>
    </location>
    <ligand>
        <name>Ca(2+)</name>
        <dbReference type="ChEBI" id="CHEBI:29108"/>
        <label>4</label>
    </ligand>
</feature>
<reference evidence="22" key="3">
    <citation type="submission" date="2025-09" db="UniProtKB">
        <authorList>
            <consortium name="Ensembl"/>
        </authorList>
    </citation>
    <scope>IDENTIFICATION</scope>
</reference>
<dbReference type="InterPro" id="IPR000585">
    <property type="entry name" value="Hemopexin-like_dom"/>
</dbReference>
<feature type="binding site" evidence="16">
    <location>
        <position position="117"/>
    </location>
    <ligand>
        <name>Ca(2+)</name>
        <dbReference type="ChEBI" id="CHEBI:29108"/>
        <label>3</label>
    </ligand>
</feature>
<keyword evidence="7" id="KW-0677">Repeat</keyword>
<dbReference type="PANTHER" id="PTHR10201:SF331">
    <property type="entry name" value="MATRIX METALLOPROTEINASE-14-LIKE ISOFORM X1"/>
    <property type="match status" value="1"/>
</dbReference>
<feature type="disulfide bond" evidence="19">
    <location>
        <begin position="238"/>
        <end position="265"/>
    </location>
</feature>
<accession>H2ZQ60</accession>
<feature type="binding site" evidence="16">
    <location>
        <position position="66"/>
    </location>
    <ligand>
        <name>Ca(2+)</name>
        <dbReference type="ChEBI" id="CHEBI:29108"/>
        <label>1</label>
    </ligand>
</feature>
<dbReference type="InterPro" id="IPR006026">
    <property type="entry name" value="Peptidase_Metallo"/>
</dbReference>
<feature type="binding site" evidence="16">
    <location>
        <position position="443"/>
    </location>
    <ligand>
        <name>Ca(2+)</name>
        <dbReference type="ChEBI" id="CHEBI:29108"/>
        <label>4</label>
    </ligand>
</feature>
<feature type="disulfide bond" evidence="19">
    <location>
        <begin position="282"/>
        <end position="308"/>
    </location>
</feature>
<evidence type="ECO:0000256" key="20">
    <source>
        <dbReference type="PROSITE-ProRule" id="PRU01011"/>
    </source>
</evidence>
<feature type="binding site" evidence="16">
    <location>
        <position position="139"/>
    </location>
    <ligand>
        <name>Zn(2+)</name>
        <dbReference type="ChEBI" id="CHEBI:29105"/>
        <label>1</label>
    </ligand>
</feature>
<dbReference type="GO" id="GO:0004222">
    <property type="term" value="F:metalloendopeptidase activity"/>
    <property type="evidence" value="ECO:0007669"/>
    <property type="project" value="InterPro"/>
</dbReference>
<dbReference type="InParanoid" id="H2ZQ60"/>
<dbReference type="InterPro" id="IPR024079">
    <property type="entry name" value="MetalloPept_cat_dom_sf"/>
</dbReference>
<evidence type="ECO:0000256" key="8">
    <source>
        <dbReference type="ARBA" id="ARBA00022801"/>
    </source>
</evidence>
<feature type="binding site" evidence="16">
    <location>
        <position position="122"/>
    </location>
    <ligand>
        <name>Ca(2+)</name>
        <dbReference type="ChEBI" id="CHEBI:29108"/>
        <label>3</label>
    </ligand>
</feature>
<dbReference type="SUPFAM" id="SSF55486">
    <property type="entry name" value="Metalloproteases ('zincins'), catalytic domain"/>
    <property type="match status" value="1"/>
</dbReference>
<dbReference type="AlphaFoldDB" id="H2ZQ60"/>
<evidence type="ECO:0000256" key="4">
    <source>
        <dbReference type="ARBA" id="ARBA00022670"/>
    </source>
</evidence>
<reference evidence="23" key="1">
    <citation type="submission" date="2003-08" db="EMBL/GenBank/DDBJ databases">
        <authorList>
            <person name="Birren B."/>
            <person name="Nusbaum C."/>
            <person name="Abebe A."/>
            <person name="Abouelleil A."/>
            <person name="Adekoya E."/>
            <person name="Ait-zahra M."/>
            <person name="Allen N."/>
            <person name="Allen T."/>
            <person name="An P."/>
            <person name="Anderson M."/>
            <person name="Anderson S."/>
            <person name="Arachchi H."/>
            <person name="Armbruster J."/>
            <person name="Bachantsang P."/>
            <person name="Baldwin J."/>
            <person name="Barry A."/>
            <person name="Bayul T."/>
            <person name="Blitshsteyn B."/>
            <person name="Bloom T."/>
            <person name="Blye J."/>
            <person name="Boguslavskiy L."/>
            <person name="Borowsky M."/>
            <person name="Boukhgalter B."/>
            <person name="Brunache A."/>
            <person name="Butler J."/>
            <person name="Calixte N."/>
            <person name="Calvo S."/>
            <person name="Camarata J."/>
            <person name="Campo K."/>
            <person name="Chang J."/>
            <person name="Cheshatsang Y."/>
            <person name="Citroen M."/>
            <person name="Collymore A."/>
            <person name="Considine T."/>
            <person name="Cook A."/>
            <person name="Cooke P."/>
            <person name="Corum B."/>
            <person name="Cuomo C."/>
            <person name="David R."/>
            <person name="Dawoe T."/>
            <person name="Degray S."/>
            <person name="Dodge S."/>
            <person name="Dooley K."/>
            <person name="Dorje P."/>
            <person name="Dorjee K."/>
            <person name="Dorris L."/>
            <person name="Duffey N."/>
            <person name="Dupes A."/>
            <person name="Elkins T."/>
            <person name="Engels R."/>
            <person name="Erickson J."/>
            <person name="Farina A."/>
            <person name="Faro S."/>
            <person name="Ferreira P."/>
            <person name="Fischer H."/>
            <person name="Fitzgerald M."/>
            <person name="Foley K."/>
            <person name="Gage D."/>
            <person name="Galagan J."/>
            <person name="Gearin G."/>
            <person name="Gnerre S."/>
            <person name="Gnirke A."/>
            <person name="Goyette A."/>
            <person name="Graham J."/>
            <person name="Grandbois E."/>
            <person name="Gyaltsen K."/>
            <person name="Hafez N."/>
            <person name="Hagopian D."/>
            <person name="Hagos B."/>
            <person name="Hall J."/>
            <person name="Hatcher B."/>
            <person name="Heller A."/>
            <person name="Higgins H."/>
            <person name="Honan T."/>
            <person name="Horn A."/>
            <person name="Houde N."/>
            <person name="Hughes L."/>
            <person name="Hulme W."/>
            <person name="Husby E."/>
            <person name="Iliev I."/>
            <person name="Jaffe D."/>
            <person name="Jones C."/>
            <person name="Kamal M."/>
            <person name="Kamat A."/>
            <person name="Kamvysselis M."/>
            <person name="Karlsson E."/>
            <person name="Kells C."/>
            <person name="Kieu A."/>
            <person name="Kisner P."/>
            <person name="Kodira C."/>
            <person name="Kulbokas E."/>
            <person name="Labutti K."/>
            <person name="Lama D."/>
            <person name="Landers T."/>
            <person name="Leger J."/>
            <person name="Levine S."/>
            <person name="Lewis D."/>
            <person name="Lewis T."/>
            <person name="Lindblad-toh K."/>
            <person name="Liu X."/>
            <person name="Lokyitsang T."/>
            <person name="Lokyitsang Y."/>
            <person name="Lucien O."/>
            <person name="Lui A."/>
            <person name="Ma L.J."/>
            <person name="Mabbitt R."/>
            <person name="Macdonald J."/>
            <person name="Maclean C."/>
            <person name="Major J."/>
            <person name="Manning J."/>
            <person name="Marabella R."/>
            <person name="Maru K."/>
            <person name="Matthews C."/>
            <person name="Mauceli E."/>
            <person name="Mccarthy M."/>
            <person name="Mcdonough S."/>
            <person name="Mcghee T."/>
            <person name="Meldrim J."/>
            <person name="Meneus L."/>
            <person name="Mesirov J."/>
            <person name="Mihalev A."/>
            <person name="Mihova T."/>
            <person name="Mikkelsen T."/>
            <person name="Mlenga V."/>
            <person name="Moru K."/>
            <person name="Mozes J."/>
            <person name="Mulrain L."/>
            <person name="Munson G."/>
            <person name="Naylor J."/>
            <person name="Newes C."/>
            <person name="Nguyen C."/>
            <person name="Nguyen N."/>
            <person name="Nguyen T."/>
            <person name="Nicol R."/>
            <person name="Nielsen C."/>
            <person name="Nizzari M."/>
            <person name="Norbu C."/>
            <person name="Norbu N."/>
            <person name="O'donnell P."/>
            <person name="Okoawo O."/>
            <person name="O'leary S."/>
            <person name="Omotosho B."/>
            <person name="O'neill K."/>
            <person name="Osman S."/>
            <person name="Parker S."/>
            <person name="Perrin D."/>
            <person name="Phunkhang P."/>
            <person name="Piqani B."/>
            <person name="Purcell S."/>
            <person name="Rachupka T."/>
            <person name="Ramasamy U."/>
            <person name="Rameau R."/>
            <person name="Ray V."/>
            <person name="Raymond C."/>
            <person name="Retta R."/>
            <person name="Richardson S."/>
            <person name="Rise C."/>
            <person name="Rodriguez J."/>
            <person name="Rogers J."/>
            <person name="Rogov P."/>
            <person name="Rutman M."/>
            <person name="Schupbach R."/>
            <person name="Seaman C."/>
            <person name="Settipalli S."/>
            <person name="Sharpe T."/>
            <person name="Sheridan J."/>
            <person name="Sherpa N."/>
            <person name="Shi J."/>
            <person name="Smirnov S."/>
            <person name="Smith C."/>
            <person name="Sougnez C."/>
            <person name="Spencer B."/>
            <person name="Stalker J."/>
            <person name="Stange-thomann N."/>
            <person name="Stavropoulos S."/>
            <person name="Stetson K."/>
            <person name="Stone C."/>
            <person name="Stone S."/>
            <person name="Stubbs M."/>
            <person name="Talamas J."/>
            <person name="Tchuinga P."/>
            <person name="Tenzing P."/>
            <person name="Tesfaye S."/>
            <person name="Theodore J."/>
            <person name="Thoulutsang Y."/>
            <person name="Topham K."/>
            <person name="Towey S."/>
            <person name="Tsamla T."/>
            <person name="Tsomo N."/>
            <person name="Vallee D."/>
            <person name="Vassiliev H."/>
            <person name="Venkataraman V."/>
            <person name="Vinson J."/>
            <person name="Vo A."/>
            <person name="Wade C."/>
            <person name="Wang S."/>
            <person name="Wangchuk T."/>
            <person name="Wangdi T."/>
            <person name="Whittaker C."/>
            <person name="Wilkinson J."/>
            <person name="Wu Y."/>
            <person name="Wyman D."/>
            <person name="Yadav S."/>
            <person name="Yang S."/>
            <person name="Yang X."/>
            <person name="Yeager S."/>
            <person name="Yee E."/>
            <person name="Young G."/>
            <person name="Zainoun J."/>
            <person name="Zembeck L."/>
            <person name="Zimmer A."/>
            <person name="Zody M."/>
            <person name="Lander E."/>
        </authorList>
    </citation>
    <scope>NUCLEOTIDE SEQUENCE [LARGE SCALE GENOMIC DNA]</scope>
</reference>
<keyword evidence="23" id="KW-1185">Reference proteome</keyword>
<dbReference type="InterPro" id="IPR033739">
    <property type="entry name" value="M10A_MMP"/>
</dbReference>
<feature type="binding site" evidence="16">
    <location>
        <position position="100"/>
    </location>
    <ligand>
        <name>Ca(2+)</name>
        <dbReference type="ChEBI" id="CHEBI:29108"/>
        <label>2</label>
    </ligand>
</feature>
<keyword evidence="14 17" id="KW-1015">Disulfide bond</keyword>
<dbReference type="GeneTree" id="ENSGT00940000166111"/>
<dbReference type="PRINTS" id="PR00013">
    <property type="entry name" value="FNTYPEII"/>
</dbReference>
<dbReference type="GO" id="GO:0031012">
    <property type="term" value="C:extracellular matrix"/>
    <property type="evidence" value="ECO:0007669"/>
    <property type="project" value="InterPro"/>
</dbReference>
<evidence type="ECO:0000256" key="16">
    <source>
        <dbReference type="PIRSR" id="PIRSR621190-2"/>
    </source>
</evidence>
<keyword evidence="9 16" id="KW-0862">Zinc</keyword>
<dbReference type="SMART" id="SM00120">
    <property type="entry name" value="HX"/>
    <property type="match status" value="4"/>
</dbReference>
<evidence type="ECO:0000313" key="23">
    <source>
        <dbReference type="Proteomes" id="UP000007875"/>
    </source>
</evidence>
<dbReference type="FunFam" id="2.10.10.10:FF:000001">
    <property type="entry name" value="Fibronectin 1a isoform 1"/>
    <property type="match status" value="3"/>
</dbReference>
<feature type="binding site" evidence="16">
    <location>
        <position position="112"/>
    </location>
    <ligand>
        <name>Zn(2+)</name>
        <dbReference type="ChEBI" id="CHEBI:29105"/>
        <label>1</label>
    </ligand>
</feature>
<dbReference type="GO" id="GO:0030574">
    <property type="term" value="P:collagen catabolic process"/>
    <property type="evidence" value="ECO:0007669"/>
    <property type="project" value="UniProtKB-KW"/>
</dbReference>
<dbReference type="Pfam" id="PF00040">
    <property type="entry name" value="fn2"/>
    <property type="match status" value="2"/>
</dbReference>
<evidence type="ECO:0000256" key="5">
    <source>
        <dbReference type="ARBA" id="ARBA00022723"/>
    </source>
</evidence>
<dbReference type="PIRSF" id="PIRSF001191">
    <property type="entry name" value="Peptidase_M10A_matrix"/>
    <property type="match status" value="1"/>
</dbReference>
<evidence type="ECO:0000256" key="6">
    <source>
        <dbReference type="ARBA" id="ARBA00022729"/>
    </source>
</evidence>
<dbReference type="PRINTS" id="PR00138">
    <property type="entry name" value="MATRIXIN"/>
</dbReference>
<feature type="binding site" evidence="16">
    <location>
        <position position="137"/>
    </location>
    <ligand>
        <name>Ca(2+)</name>
        <dbReference type="ChEBI" id="CHEBI:29108"/>
        <label>2</label>
    </ligand>
</feature>
<evidence type="ECO:0000256" key="10">
    <source>
        <dbReference type="ARBA" id="ARBA00022837"/>
    </source>
</evidence>
<dbReference type="Pfam" id="PF00045">
    <property type="entry name" value="Hemopexin"/>
    <property type="match status" value="3"/>
</dbReference>
<dbReference type="SUPFAM" id="SSF47090">
    <property type="entry name" value="PGBD-like"/>
    <property type="match status" value="1"/>
</dbReference>
<evidence type="ECO:0000313" key="22">
    <source>
        <dbReference type="Ensembl" id="ENSCSAVP00000019726.1"/>
    </source>
</evidence>
<feature type="modified residue" description="Phosphotyrosine; by PKDCC" evidence="18">
    <location>
        <position position="474"/>
    </location>
</feature>
<feature type="binding site" evidence="16">
    <location>
        <position position="144"/>
    </location>
    <ligand>
        <name>Ca(2+)</name>
        <dbReference type="ChEBI" id="CHEBI:29108"/>
        <label>3</label>
    </ligand>
</feature>
<dbReference type="SMART" id="SM00235">
    <property type="entry name" value="ZnMc"/>
    <property type="match status" value="1"/>
</dbReference>
<dbReference type="Proteomes" id="UP000007875">
    <property type="component" value="Unassembled WGS sequence"/>
</dbReference>
<dbReference type="InterPro" id="IPR036375">
    <property type="entry name" value="Hemopexin-like_dom_sf"/>
</dbReference>
<feature type="disulfide bond" evidence="17">
    <location>
        <begin position="394"/>
        <end position="585"/>
    </location>
</feature>
<name>H2ZQ60_CIOSA</name>
<feature type="binding site" evidence="16">
    <location>
        <position position="110"/>
    </location>
    <ligand>
        <name>Zn(2+)</name>
        <dbReference type="ChEBI" id="CHEBI:29105"/>
        <label>1</label>
    </ligand>
</feature>
<evidence type="ECO:0000259" key="21">
    <source>
        <dbReference type="PROSITE" id="PS51092"/>
    </source>
</evidence>
<evidence type="ECO:0000256" key="2">
    <source>
        <dbReference type="ARBA" id="ARBA00010370"/>
    </source>
</evidence>
<keyword evidence="12" id="KW-0177">Collagen degradation</keyword>
<keyword evidence="5 16" id="KW-0479">Metal-binding</keyword>
<dbReference type="SUPFAM" id="SSF50923">
    <property type="entry name" value="Hemopexin-like domain"/>
    <property type="match status" value="1"/>
</dbReference>
<evidence type="ECO:0000256" key="15">
    <source>
        <dbReference type="PIRSR" id="PIRSR001191-1"/>
    </source>
</evidence>
<dbReference type="InterPro" id="IPR021190">
    <property type="entry name" value="Pept_M10A"/>
</dbReference>
<keyword evidence="11" id="KW-0482">Metalloprotease</keyword>
<dbReference type="STRING" id="51511.ENSCSAVP00000019726"/>
<feature type="binding site" evidence="16">
    <location>
        <position position="494"/>
    </location>
    <ligand>
        <name>Ca(2+)</name>
        <dbReference type="ChEBI" id="CHEBI:29108"/>
        <label>5</label>
    </ligand>
</feature>
<reference evidence="22" key="2">
    <citation type="submission" date="2025-08" db="UniProtKB">
        <authorList>
            <consortium name="Ensembl"/>
        </authorList>
    </citation>
    <scope>IDENTIFICATION</scope>
</reference>
<evidence type="ECO:0000256" key="12">
    <source>
        <dbReference type="ARBA" id="ARBA00023105"/>
    </source>
</evidence>
<dbReference type="CDD" id="cd00062">
    <property type="entry name" value="FN2"/>
    <property type="match status" value="3"/>
</dbReference>
<evidence type="ECO:0000256" key="13">
    <source>
        <dbReference type="ARBA" id="ARBA00023145"/>
    </source>
</evidence>
<comment type="cofactor">
    <cofactor evidence="16">
        <name>Ca(2+)</name>
        <dbReference type="ChEBI" id="CHEBI:29108"/>
    </cofactor>
    <text evidence="16">Can bind about 5 Ca(2+) ions per subunit.</text>
</comment>
<dbReference type="CDD" id="cd00094">
    <property type="entry name" value="HX"/>
    <property type="match status" value="1"/>
</dbReference>
<evidence type="ECO:0000256" key="11">
    <source>
        <dbReference type="ARBA" id="ARBA00023049"/>
    </source>
</evidence>
<dbReference type="InterPro" id="IPR013806">
    <property type="entry name" value="Kringle-like"/>
</dbReference>
<dbReference type="OMA" id="LDEMTMM"/>
<dbReference type="InterPro" id="IPR018487">
    <property type="entry name" value="Hemopexin-like_repeat"/>
</dbReference>
<dbReference type="PROSITE" id="PS51642">
    <property type="entry name" value="HEMOPEXIN_2"/>
    <property type="match status" value="3"/>
</dbReference>
<comment type="subcellular location">
    <subcellularLocation>
        <location evidence="1">Secreted</location>
        <location evidence="1">Extracellular space</location>
        <location evidence="1">Extracellular matrix</location>
    </subcellularLocation>
</comment>
<keyword evidence="3" id="KW-0964">Secreted</keyword>
<dbReference type="eggNOG" id="KOG1565">
    <property type="taxonomic scope" value="Eukaryota"/>
</dbReference>
<sequence>KETLVRTMQRNYGLPITGQLDDATVTYMMAARCGHKDAPAEFNTFPNRDHWTTNPVTYKIKGYTPDMSPCQVRNTFKKALRVWEEVTALDFVESQSDNADMIIYFGYQEHGDGYPFDGKDGLLAHAFAAGTHALAGDTHFDEGEFWTLGNGRVADTYFGNANGAPCVFPFIFQNVEYSTCTTAGRDDGMEWCATTRNFDTDRQFGFCPHELLFTYGGNANGDPCTFPFVFLNQTYNTCTYDGRSDGYRWCATTSNFDRDSKWAFCPDRSQGTDGGNANGASCSFPFIFNGNSYSECTTVGRSDYRKWCSTTPNYDTDGKYGFCQGDGYSLFLVAAHEFGHTIGLDHSNSQGALMYPMYQKFTNFRLPQDDINGAQNLYPERRTTPLQPLVLEKCGGDFFVDAMLYFGTEIFIFQEDKFWRWNTAPPGPYPISSQWPDLPSSIDAVYQKPNDGPLVFFKGSKYWMFNGARIMEGYPKHVSTLGLPSTGNFKMDAALNWRRSKRRRRTYFFVKNQFYRYNEEKGKMDRGYPKPMSVWRGVPNNIDAAMEDPTRSRYSMFLKGNKVRYLNNYKVEVLQTDPMEFWLGC</sequence>
<dbReference type="InterPro" id="IPR001818">
    <property type="entry name" value="Pept_M10_metallopeptidase"/>
</dbReference>
<evidence type="ECO:0000256" key="18">
    <source>
        <dbReference type="PIRSR" id="PIRSR621190-4"/>
    </source>
</evidence>
<feature type="disulfide bond" evidence="19">
    <location>
        <begin position="296"/>
        <end position="323"/>
    </location>
</feature>
<dbReference type="GO" id="GO:0005615">
    <property type="term" value="C:extracellular space"/>
    <property type="evidence" value="ECO:0007669"/>
    <property type="project" value="TreeGrafter"/>
</dbReference>
<evidence type="ECO:0000256" key="19">
    <source>
        <dbReference type="PROSITE-ProRule" id="PRU00479"/>
    </source>
</evidence>
<feature type="domain" description="Fibronectin type-II" evidence="21">
    <location>
        <begin position="219"/>
        <end position="267"/>
    </location>
</feature>
<dbReference type="Gene3D" id="2.10.10.10">
    <property type="entry name" value="Fibronectin, type II, collagen-binding"/>
    <property type="match status" value="3"/>
</dbReference>
<dbReference type="Ensembl" id="ENSCSAVT00000019939.1">
    <property type="protein sequence ID" value="ENSCSAVP00000019726.1"/>
    <property type="gene ID" value="ENSCSAVG00000011567.1"/>
</dbReference>
<dbReference type="FunCoup" id="H2ZQ60">
    <property type="interactions" value="8"/>
</dbReference>
<evidence type="ECO:0000256" key="1">
    <source>
        <dbReference type="ARBA" id="ARBA00004498"/>
    </source>
</evidence>
<feature type="disulfide bond" evidence="19">
    <location>
        <begin position="180"/>
        <end position="207"/>
    </location>
</feature>
<feature type="domain" description="Fibronectin type-II" evidence="21">
    <location>
        <begin position="161"/>
        <end position="209"/>
    </location>
</feature>
<dbReference type="InterPro" id="IPR036943">
    <property type="entry name" value="FN_type2_sf"/>
</dbReference>
<feature type="binding site" evidence="16">
    <location>
        <position position="141"/>
    </location>
    <ligand>
        <name>Ca(2+)</name>
        <dbReference type="ChEBI" id="CHEBI:29108"/>
        <label>3</label>
    </ligand>
</feature>
<feature type="binding site" evidence="16">
    <location>
        <position position="401"/>
    </location>
    <ligand>
        <name>Ca(2+)</name>
        <dbReference type="ChEBI" id="CHEBI:29108"/>
        <label>4</label>
    </ligand>
</feature>
<dbReference type="Gene3D" id="2.110.10.10">
    <property type="entry name" value="Hemopexin-like domain"/>
    <property type="match status" value="1"/>
</dbReference>
<dbReference type="GO" id="GO:0030198">
    <property type="term" value="P:extracellular matrix organization"/>
    <property type="evidence" value="ECO:0007669"/>
    <property type="project" value="TreeGrafter"/>
</dbReference>
<feature type="repeat" description="Hemopexin" evidence="20">
    <location>
        <begin position="439"/>
        <end position="485"/>
    </location>
</feature>
<feature type="disulfide bond" evidence="19">
    <location>
        <begin position="224"/>
        <end position="250"/>
    </location>
</feature>
<feature type="binding site" evidence="16">
    <location>
        <position position="144"/>
    </location>
    <ligand>
        <name>Ca(2+)</name>
        <dbReference type="ChEBI" id="CHEBI:29108"/>
        <label>1</label>
    </ligand>
</feature>
<keyword evidence="6" id="KW-0732">Signal</keyword>
<evidence type="ECO:0000256" key="9">
    <source>
        <dbReference type="ARBA" id="ARBA00022833"/>
    </source>
</evidence>
<dbReference type="SMART" id="SM00059">
    <property type="entry name" value="FN2"/>
    <property type="match status" value="3"/>
</dbReference>
<feature type="disulfide bond" evidence="19">
    <location>
        <begin position="166"/>
        <end position="192"/>
    </location>
</feature>
<proteinExistence type="inferred from homology"/>
<keyword evidence="13" id="KW-0865">Zymogen</keyword>
<dbReference type="PROSITE" id="PS00023">
    <property type="entry name" value="FN2_1"/>
    <property type="match status" value="1"/>
</dbReference>
<feature type="binding site" evidence="16">
    <location>
        <position position="125"/>
    </location>
    <ligand>
        <name>Zn(2+)</name>
        <dbReference type="ChEBI" id="CHEBI:29105"/>
        <label>1</label>
    </ligand>
</feature>
<dbReference type="PROSITE" id="PS51092">
    <property type="entry name" value="FN2_2"/>
    <property type="match status" value="3"/>
</dbReference>
<comment type="cofactor">
    <cofactor evidence="16">
        <name>Zn(2+)</name>
        <dbReference type="ChEBI" id="CHEBI:29105"/>
    </cofactor>
    <text evidence="16">Binds 2 Zn(2+) ions per subunit.</text>
</comment>
<dbReference type="CDD" id="cd04278">
    <property type="entry name" value="ZnMc_MMP"/>
    <property type="match status" value="1"/>
</dbReference>
<dbReference type="FunFam" id="2.110.10.10:FF:000002">
    <property type="entry name" value="Matrix metallopeptidase 3"/>
    <property type="match status" value="1"/>
</dbReference>
<dbReference type="InterPro" id="IPR000562">
    <property type="entry name" value="FN_type2_dom"/>
</dbReference>
<dbReference type="GO" id="GO:0006508">
    <property type="term" value="P:proteolysis"/>
    <property type="evidence" value="ECO:0007669"/>
    <property type="project" value="UniProtKB-KW"/>
</dbReference>
<evidence type="ECO:0000256" key="17">
    <source>
        <dbReference type="PIRSR" id="PIRSR621190-3"/>
    </source>
</evidence>
<feature type="active site" evidence="15">
    <location>
        <position position="337"/>
    </location>
</feature>
<dbReference type="GO" id="GO:0008270">
    <property type="term" value="F:zinc ion binding"/>
    <property type="evidence" value="ECO:0007669"/>
    <property type="project" value="InterPro"/>
</dbReference>
<dbReference type="PROSITE" id="PS00024">
    <property type="entry name" value="HEMOPEXIN"/>
    <property type="match status" value="1"/>
</dbReference>
<feature type="domain" description="Fibronectin type-II" evidence="21">
    <location>
        <begin position="277"/>
        <end position="325"/>
    </location>
</feature>
<dbReference type="InterPro" id="IPR036365">
    <property type="entry name" value="PGBD-like_sf"/>
</dbReference>
<keyword evidence="8" id="KW-0378">Hydrolase</keyword>
<dbReference type="InterPro" id="IPR018486">
    <property type="entry name" value="Hemopexin_CS"/>
</dbReference>
<feature type="repeat" description="Hemopexin" evidence="20">
    <location>
        <begin position="488"/>
        <end position="539"/>
    </location>
</feature>
<dbReference type="Gene3D" id="3.40.390.10">
    <property type="entry name" value="Collagenase (Catalytic Domain)"/>
    <property type="match status" value="1"/>
</dbReference>
<keyword evidence="3" id="KW-0272">Extracellular matrix</keyword>